<evidence type="ECO:0000313" key="3">
    <source>
        <dbReference type="Proteomes" id="UP000044602"/>
    </source>
</evidence>
<accession>A0A0G4LH34</accession>
<evidence type="ECO:0000313" key="2">
    <source>
        <dbReference type="EMBL" id="CRK21254.1"/>
    </source>
</evidence>
<proteinExistence type="predicted"/>
<keyword evidence="3" id="KW-1185">Reference proteome</keyword>
<feature type="non-terminal residue" evidence="2">
    <location>
        <position position="61"/>
    </location>
</feature>
<dbReference type="STRING" id="100787.A0A0G4LH34"/>
<sequence length="61" mass="7190">ILVTLGFKDFYPDLERRYQRHRRAVRRRNTNSSTSKDEASRRGSVFWGPPVQLEDHEGSDV</sequence>
<evidence type="ECO:0000256" key="1">
    <source>
        <dbReference type="SAM" id="MobiDB-lite"/>
    </source>
</evidence>
<protein>
    <submittedName>
        <fullName evidence="2">Uncharacterized protein</fullName>
    </submittedName>
</protein>
<reference evidence="2 3" key="1">
    <citation type="submission" date="2015-05" db="EMBL/GenBank/DDBJ databases">
        <authorList>
            <person name="Wang D.B."/>
            <person name="Wang M."/>
        </authorList>
    </citation>
    <scope>NUCLEOTIDE SEQUENCE [LARGE SCALE GENOMIC DNA]</scope>
    <source>
        <strain evidence="2">VL1</strain>
    </source>
</reference>
<feature type="non-terminal residue" evidence="2">
    <location>
        <position position="1"/>
    </location>
</feature>
<dbReference type="Proteomes" id="UP000044602">
    <property type="component" value="Unassembled WGS sequence"/>
</dbReference>
<name>A0A0G4LH34_VERLO</name>
<feature type="region of interest" description="Disordered" evidence="1">
    <location>
        <begin position="21"/>
        <end position="61"/>
    </location>
</feature>
<dbReference type="AlphaFoldDB" id="A0A0G4LH34"/>
<gene>
    <name evidence="2" type="ORF">BN1708_017854</name>
</gene>
<organism evidence="2 3">
    <name type="scientific">Verticillium longisporum</name>
    <name type="common">Verticillium dahliae var. longisporum</name>
    <dbReference type="NCBI Taxonomy" id="100787"/>
    <lineage>
        <taxon>Eukaryota</taxon>
        <taxon>Fungi</taxon>
        <taxon>Dikarya</taxon>
        <taxon>Ascomycota</taxon>
        <taxon>Pezizomycotina</taxon>
        <taxon>Sordariomycetes</taxon>
        <taxon>Hypocreomycetidae</taxon>
        <taxon>Glomerellales</taxon>
        <taxon>Plectosphaerellaceae</taxon>
        <taxon>Verticillium</taxon>
    </lineage>
</organism>
<dbReference type="EMBL" id="CVQH01012414">
    <property type="protein sequence ID" value="CRK21254.1"/>
    <property type="molecule type" value="Genomic_DNA"/>
</dbReference>